<proteinExistence type="predicted"/>
<feature type="region of interest" description="Disordered" evidence="1">
    <location>
        <begin position="1"/>
        <end position="51"/>
    </location>
</feature>
<dbReference type="InterPro" id="IPR007727">
    <property type="entry name" value="Spo12"/>
</dbReference>
<dbReference type="eggNOG" id="ENOG502SAUW">
    <property type="taxonomic scope" value="Eukaryota"/>
</dbReference>
<dbReference type="EMBL" id="CP002498">
    <property type="protein sequence ID" value="AET37836.1"/>
    <property type="molecule type" value="Genomic_DNA"/>
</dbReference>
<dbReference type="Proteomes" id="UP000006790">
    <property type="component" value="Chromosome 2"/>
</dbReference>
<sequence length="162" mass="17261">MQATTGTLSTTTGTKLSVGVDQTHKSSTKTTKASTDVTAKPVPPSALSKSVPKASLKPLGVAASKFQPLHQKPANALNVHPLTGSASFVHKSIHKSMFKKQLPSQHLKDKFASPTDSLLSPCSQKLNDHKSKLFKAKLNPTRLNFTTTANAADDSDEDIDDI</sequence>
<evidence type="ECO:0000256" key="1">
    <source>
        <dbReference type="SAM" id="MobiDB-lite"/>
    </source>
</evidence>
<gene>
    <name evidence="2" type="ordered locus">Ecym_2080</name>
</gene>
<evidence type="ECO:0000313" key="3">
    <source>
        <dbReference type="Proteomes" id="UP000006790"/>
    </source>
</evidence>
<organism evidence="2 3">
    <name type="scientific">Eremothecium cymbalariae (strain CBS 270.75 / DBVPG 7215 / KCTC 17166 / NRRL Y-17582)</name>
    <name type="common">Yeast</name>
    <dbReference type="NCBI Taxonomy" id="931890"/>
    <lineage>
        <taxon>Eukaryota</taxon>
        <taxon>Fungi</taxon>
        <taxon>Dikarya</taxon>
        <taxon>Ascomycota</taxon>
        <taxon>Saccharomycotina</taxon>
        <taxon>Saccharomycetes</taxon>
        <taxon>Saccharomycetales</taxon>
        <taxon>Saccharomycetaceae</taxon>
        <taxon>Eremothecium</taxon>
    </lineage>
</organism>
<protein>
    <submittedName>
        <fullName evidence="2">Uncharacterized protein</fullName>
    </submittedName>
</protein>
<dbReference type="HOGENOM" id="CLU_1635378_0_0_1"/>
<dbReference type="InParanoid" id="G8JPI7"/>
<dbReference type="AlphaFoldDB" id="G8JPI7"/>
<dbReference type="RefSeq" id="XP_003644653.1">
    <property type="nucleotide sequence ID" value="XM_003644605.1"/>
</dbReference>
<keyword evidence="3" id="KW-1185">Reference proteome</keyword>
<feature type="compositionally biased region" description="Low complexity" evidence="1">
    <location>
        <begin position="28"/>
        <end position="40"/>
    </location>
</feature>
<dbReference type="STRING" id="931890.G8JPI7"/>
<feature type="compositionally biased region" description="Low complexity" evidence="1">
    <location>
        <begin position="1"/>
        <end position="17"/>
    </location>
</feature>
<evidence type="ECO:0000313" key="2">
    <source>
        <dbReference type="EMBL" id="AET37836.1"/>
    </source>
</evidence>
<reference evidence="3" key="1">
    <citation type="journal article" date="2012" name="G3 (Bethesda)">
        <title>Pichia sorbitophila, an interspecies yeast hybrid reveals early steps of genome resolution following polyploidization.</title>
        <authorList>
            <person name="Leh Louis V."/>
            <person name="Despons L."/>
            <person name="Friedrich A."/>
            <person name="Martin T."/>
            <person name="Durrens P."/>
            <person name="Casaregola S."/>
            <person name="Neuveglise C."/>
            <person name="Fairhead C."/>
            <person name="Marck C."/>
            <person name="Cruz J.A."/>
            <person name="Straub M.L."/>
            <person name="Kugler V."/>
            <person name="Sacerdot C."/>
            <person name="Uzunov Z."/>
            <person name="Thierry A."/>
            <person name="Weiss S."/>
            <person name="Bleykasten C."/>
            <person name="De Montigny J."/>
            <person name="Jacques N."/>
            <person name="Jung P."/>
            <person name="Lemaire M."/>
            <person name="Mallet S."/>
            <person name="Morel G."/>
            <person name="Richard G.F."/>
            <person name="Sarkar A."/>
            <person name="Savel G."/>
            <person name="Schacherer J."/>
            <person name="Seret M.L."/>
            <person name="Talla E."/>
            <person name="Samson G."/>
            <person name="Jubin C."/>
            <person name="Poulain J."/>
            <person name="Vacherie B."/>
            <person name="Barbe V."/>
            <person name="Pelletier E."/>
            <person name="Sherman D.J."/>
            <person name="Westhof E."/>
            <person name="Weissenbach J."/>
            <person name="Baret P.V."/>
            <person name="Wincker P."/>
            <person name="Gaillardin C."/>
            <person name="Dujon B."/>
            <person name="Souciet J.L."/>
        </authorList>
    </citation>
    <scope>NUCLEOTIDE SEQUENCE [LARGE SCALE GENOMIC DNA]</scope>
    <source>
        <strain evidence="3">CBS 270.75 / DBVPG 7215 / KCTC 17166 / NRRL Y-17582</strain>
    </source>
</reference>
<name>G8JPI7_ERECY</name>
<dbReference type="KEGG" id="erc:Ecym_2080"/>
<dbReference type="GeneID" id="11470490"/>
<dbReference type="Pfam" id="PF05032">
    <property type="entry name" value="Spo12"/>
    <property type="match status" value="1"/>
</dbReference>
<dbReference type="OrthoDB" id="5578329at2759"/>
<accession>G8JPI7</accession>